<protein>
    <submittedName>
        <fullName evidence="5">LacI family transcriptional regulator</fullName>
    </submittedName>
</protein>
<name>A0A2U0SGQ9_9SPHN</name>
<dbReference type="InterPro" id="IPR000843">
    <property type="entry name" value="HTH_LacI"/>
</dbReference>
<dbReference type="Proteomes" id="UP000245890">
    <property type="component" value="Unassembled WGS sequence"/>
</dbReference>
<evidence type="ECO:0000256" key="2">
    <source>
        <dbReference type="ARBA" id="ARBA00023125"/>
    </source>
</evidence>
<comment type="caution">
    <text evidence="5">The sequence shown here is derived from an EMBL/GenBank/DDBJ whole genome shotgun (WGS) entry which is preliminary data.</text>
</comment>
<dbReference type="Gene3D" id="1.10.260.40">
    <property type="entry name" value="lambda repressor-like DNA-binding domains"/>
    <property type="match status" value="1"/>
</dbReference>
<dbReference type="Pfam" id="PF13377">
    <property type="entry name" value="Peripla_BP_3"/>
    <property type="match status" value="1"/>
</dbReference>
<dbReference type="InterPro" id="IPR028082">
    <property type="entry name" value="Peripla_BP_I"/>
</dbReference>
<dbReference type="PANTHER" id="PTHR30146:SF153">
    <property type="entry name" value="LACTOSE OPERON REPRESSOR"/>
    <property type="match status" value="1"/>
</dbReference>
<dbReference type="SUPFAM" id="SSF47413">
    <property type="entry name" value="lambda repressor-like DNA-binding domains"/>
    <property type="match status" value="1"/>
</dbReference>
<dbReference type="Pfam" id="PF00356">
    <property type="entry name" value="LacI"/>
    <property type="match status" value="1"/>
</dbReference>
<dbReference type="CDD" id="cd01545">
    <property type="entry name" value="PBP1_SalR"/>
    <property type="match status" value="1"/>
</dbReference>
<keyword evidence="3" id="KW-0804">Transcription</keyword>
<accession>A0A2U0SGQ9</accession>
<evidence type="ECO:0000256" key="1">
    <source>
        <dbReference type="ARBA" id="ARBA00023015"/>
    </source>
</evidence>
<evidence type="ECO:0000313" key="5">
    <source>
        <dbReference type="EMBL" id="PVX30527.1"/>
    </source>
</evidence>
<gene>
    <name evidence="5" type="ORF">DD559_15220</name>
</gene>
<dbReference type="Gene3D" id="3.40.50.2300">
    <property type="match status" value="2"/>
</dbReference>
<sequence length="321" mass="33255">MTVSNVINGTGKMSDATRQTVLAAIDTLGFQPNQAARALAGAEALRIGFVHSRVNNGFLSAMLIGALNAGALLGAQLLVRAVPTVDAEGLAETVRSLCDNGVKGILLSPPFAEMLPGSALLAELAVPVAAVAAGQPLPGLLTVRVDDRAAVRQMVDRLLALGHRRIGLIAGPSAHSSAHARRLGYCDSLAAAGLPVDEALIGAGRFSFDSALPAAEHLLSLPDRPTAIFASNDEMAAAVIVSATRRGLAVPQDVAVAGFNDDSIASQTWPPITTVRQPVEQLAAQALRTLAEHIRGRAVPDDQLLPFEIVPRRSTGELPPA</sequence>
<evidence type="ECO:0000256" key="3">
    <source>
        <dbReference type="ARBA" id="ARBA00023163"/>
    </source>
</evidence>
<dbReference type="SUPFAM" id="SSF53822">
    <property type="entry name" value="Periplasmic binding protein-like I"/>
    <property type="match status" value="1"/>
</dbReference>
<dbReference type="AlphaFoldDB" id="A0A2U0SGQ9"/>
<evidence type="ECO:0000259" key="4">
    <source>
        <dbReference type="PROSITE" id="PS50932"/>
    </source>
</evidence>
<dbReference type="SMART" id="SM00354">
    <property type="entry name" value="HTH_LACI"/>
    <property type="match status" value="1"/>
</dbReference>
<evidence type="ECO:0000313" key="6">
    <source>
        <dbReference type="Proteomes" id="UP000245890"/>
    </source>
</evidence>
<reference evidence="5 6" key="1">
    <citation type="submission" date="2018-05" db="EMBL/GenBank/DDBJ databases">
        <title>Description of Sphingomonas pokkalii sp nov, isolated from the rhizosphere of saline tolerant pokkali rice and its draft genome analysis.</title>
        <authorList>
            <person name="Menon R."/>
            <person name="Kumari S."/>
            <person name="Rameshkumar N."/>
        </authorList>
    </citation>
    <scope>NUCLEOTIDE SEQUENCE [LARGE SCALE GENOMIC DNA]</scope>
    <source>
        <strain evidence="5 6">L3B27</strain>
    </source>
</reference>
<dbReference type="PANTHER" id="PTHR30146">
    <property type="entry name" value="LACI-RELATED TRANSCRIPTIONAL REPRESSOR"/>
    <property type="match status" value="1"/>
</dbReference>
<feature type="domain" description="HTH lacI-type" evidence="4">
    <location>
        <begin position="1"/>
        <end position="41"/>
    </location>
</feature>
<dbReference type="PROSITE" id="PS50932">
    <property type="entry name" value="HTH_LACI_2"/>
    <property type="match status" value="1"/>
</dbReference>
<proteinExistence type="predicted"/>
<dbReference type="CDD" id="cd01392">
    <property type="entry name" value="HTH_LacI"/>
    <property type="match status" value="1"/>
</dbReference>
<keyword evidence="2" id="KW-0238">DNA-binding</keyword>
<organism evidence="5 6">
    <name type="scientific">Sphingomonas pokkalii</name>
    <dbReference type="NCBI Taxonomy" id="2175090"/>
    <lineage>
        <taxon>Bacteria</taxon>
        <taxon>Pseudomonadati</taxon>
        <taxon>Pseudomonadota</taxon>
        <taxon>Alphaproteobacteria</taxon>
        <taxon>Sphingomonadales</taxon>
        <taxon>Sphingomonadaceae</taxon>
        <taxon>Sphingomonas</taxon>
    </lineage>
</organism>
<dbReference type="EMBL" id="QENQ01000001">
    <property type="protein sequence ID" value="PVX30527.1"/>
    <property type="molecule type" value="Genomic_DNA"/>
</dbReference>
<keyword evidence="1" id="KW-0805">Transcription regulation</keyword>
<dbReference type="InterPro" id="IPR046335">
    <property type="entry name" value="LacI/GalR-like_sensor"/>
</dbReference>
<dbReference type="GO" id="GO:0003700">
    <property type="term" value="F:DNA-binding transcription factor activity"/>
    <property type="evidence" value="ECO:0007669"/>
    <property type="project" value="TreeGrafter"/>
</dbReference>
<dbReference type="GO" id="GO:0000976">
    <property type="term" value="F:transcription cis-regulatory region binding"/>
    <property type="evidence" value="ECO:0007669"/>
    <property type="project" value="TreeGrafter"/>
</dbReference>
<keyword evidence="6" id="KW-1185">Reference proteome</keyword>
<dbReference type="InterPro" id="IPR010982">
    <property type="entry name" value="Lambda_DNA-bd_dom_sf"/>
</dbReference>